<feature type="signal peptide" evidence="1">
    <location>
        <begin position="1"/>
        <end position="21"/>
    </location>
</feature>
<protein>
    <recommendedName>
        <fullName evidence="4">Secreted protein</fullName>
    </recommendedName>
</protein>
<evidence type="ECO:0000313" key="3">
    <source>
        <dbReference type="Proteomes" id="UP000015480"/>
    </source>
</evidence>
<organism evidence="2 3">
    <name type="scientific">Paracoccus aminophilus JCM 7686</name>
    <dbReference type="NCBI Taxonomy" id="1367847"/>
    <lineage>
        <taxon>Bacteria</taxon>
        <taxon>Pseudomonadati</taxon>
        <taxon>Pseudomonadota</taxon>
        <taxon>Alphaproteobacteria</taxon>
        <taxon>Rhodobacterales</taxon>
        <taxon>Paracoccaceae</taxon>
        <taxon>Paracoccus</taxon>
    </lineage>
</organism>
<reference evidence="2 3" key="1">
    <citation type="journal article" date="2014" name="BMC Genomics">
        <title>Architecture and functions of a multipartite genome of the methylotrophic bacterium Paracoccus aminophilus JCM 7686, containing primary and secondary chromids.</title>
        <authorList>
            <person name="Dziewit L."/>
            <person name="Czarnecki J."/>
            <person name="Wibberg D."/>
            <person name="Radlinska M."/>
            <person name="Mrozek P."/>
            <person name="Szymczak M."/>
            <person name="Schluter A."/>
            <person name="Puhler A."/>
            <person name="Bartosik D."/>
        </authorList>
    </citation>
    <scope>NUCLEOTIDE SEQUENCE [LARGE SCALE GENOMIC DNA]</scope>
    <source>
        <strain evidence="2">JCM 7686</strain>
    </source>
</reference>
<sequence>MMVRFLAAFAVPTCLAGAALAGGYIGADESRMRGLYYPGPANPSTEIYVFPLAATTQEMAFAICPFEDLPDHSGDQGTACHIEWLDADGDRFLPARREEVKGCTIADHWNEDCPDFTAEGMTLGNSEKLVGSLEKTHPEVSGLFKGESGAVEKITPFILAAPQGAATSDAYAADRLKYDFGMFDDCKAYSANPGYAAACRTAMASTTAGAEPIGVSAMEIGKHGAVCVIAKDWSIAACAQTPPSN</sequence>
<dbReference type="AlphaFoldDB" id="S5XYL0"/>
<dbReference type="STRING" id="1367847.JCM7686_1419"/>
<feature type="chain" id="PRO_5004534678" description="Secreted protein" evidence="1">
    <location>
        <begin position="22"/>
        <end position="245"/>
    </location>
</feature>
<keyword evidence="3" id="KW-1185">Reference proteome</keyword>
<dbReference type="HOGENOM" id="CLU_1132757_0_0_5"/>
<gene>
    <name evidence="2" type="ORF">JCM7686_1419</name>
</gene>
<name>S5XYL0_PARAH</name>
<proteinExistence type="predicted"/>
<evidence type="ECO:0000313" key="2">
    <source>
        <dbReference type="EMBL" id="AGT08520.1"/>
    </source>
</evidence>
<dbReference type="KEGG" id="pami:JCM7686_1419"/>
<dbReference type="EMBL" id="CP006650">
    <property type="protein sequence ID" value="AGT08520.1"/>
    <property type="molecule type" value="Genomic_DNA"/>
</dbReference>
<dbReference type="PATRIC" id="fig|1367847.3.peg.1391"/>
<keyword evidence="1" id="KW-0732">Signal</keyword>
<dbReference type="RefSeq" id="WP_020950158.1">
    <property type="nucleotide sequence ID" value="NC_022041.1"/>
</dbReference>
<evidence type="ECO:0000256" key="1">
    <source>
        <dbReference type="SAM" id="SignalP"/>
    </source>
</evidence>
<accession>S5XYL0</accession>
<dbReference type="Proteomes" id="UP000015480">
    <property type="component" value="Chromosome"/>
</dbReference>
<dbReference type="OrthoDB" id="8480802at2"/>
<evidence type="ECO:0008006" key="4">
    <source>
        <dbReference type="Google" id="ProtNLM"/>
    </source>
</evidence>